<dbReference type="SUPFAM" id="SSF46911">
    <property type="entry name" value="Ribosomal protein S18"/>
    <property type="match status" value="1"/>
</dbReference>
<dbReference type="Proteomes" id="UP000334923">
    <property type="component" value="Unassembled WGS sequence"/>
</dbReference>
<gene>
    <name evidence="7" type="primary">rpsR</name>
    <name evidence="7" type="ORF">MAMT_00024</name>
</gene>
<protein>
    <recommendedName>
        <fullName evidence="4">Small ribosomal subunit protein bS18</fullName>
    </recommendedName>
</protein>
<dbReference type="PANTHER" id="PTHR13479:SF40">
    <property type="entry name" value="SMALL RIBOSOMAL SUBUNIT PROTEIN BS18M"/>
    <property type="match status" value="1"/>
</dbReference>
<accession>A0A5E6M4P2</accession>
<evidence type="ECO:0000256" key="4">
    <source>
        <dbReference type="ARBA" id="ARBA00035141"/>
    </source>
</evidence>
<dbReference type="GO" id="GO:0005840">
    <property type="term" value="C:ribosome"/>
    <property type="evidence" value="ECO:0007669"/>
    <property type="project" value="UniProtKB-KW"/>
</dbReference>
<dbReference type="GO" id="GO:0070181">
    <property type="term" value="F:small ribosomal subunit rRNA binding"/>
    <property type="evidence" value="ECO:0007669"/>
    <property type="project" value="TreeGrafter"/>
</dbReference>
<dbReference type="InterPro" id="IPR036870">
    <property type="entry name" value="Ribosomal_bS18_sf"/>
</dbReference>
<dbReference type="NCBIfam" id="TIGR00165">
    <property type="entry name" value="S18"/>
    <property type="match status" value="1"/>
</dbReference>
<dbReference type="EMBL" id="CABFVA020000001">
    <property type="protein sequence ID" value="VVM04329.1"/>
    <property type="molecule type" value="Genomic_DNA"/>
</dbReference>
<dbReference type="GO" id="GO:0006412">
    <property type="term" value="P:translation"/>
    <property type="evidence" value="ECO:0007669"/>
    <property type="project" value="InterPro"/>
</dbReference>
<dbReference type="GO" id="GO:0003735">
    <property type="term" value="F:structural constituent of ribosome"/>
    <property type="evidence" value="ECO:0007669"/>
    <property type="project" value="InterPro"/>
</dbReference>
<dbReference type="Pfam" id="PF01084">
    <property type="entry name" value="Ribosomal_S18"/>
    <property type="match status" value="1"/>
</dbReference>
<dbReference type="PROSITE" id="PS00057">
    <property type="entry name" value="RIBOSOMAL_S18"/>
    <property type="match status" value="1"/>
</dbReference>
<sequence>MKKKRHNRNRRQHSAESRRRVDINTEAIDFRNTDLLRKFTTESGRILPRRITGMPAKLHRKLTQEIKRARNVLLLK</sequence>
<evidence type="ECO:0000256" key="1">
    <source>
        <dbReference type="ARBA" id="ARBA00005589"/>
    </source>
</evidence>
<dbReference type="InterPro" id="IPR001648">
    <property type="entry name" value="Ribosomal_bS18"/>
</dbReference>
<dbReference type="PRINTS" id="PR00974">
    <property type="entry name" value="RIBOSOMALS18"/>
</dbReference>
<dbReference type="OrthoDB" id="9812008at2"/>
<proteinExistence type="inferred from homology"/>
<keyword evidence="3 5" id="KW-0687">Ribonucleoprotein</keyword>
<feature type="region of interest" description="Disordered" evidence="6">
    <location>
        <begin position="1"/>
        <end position="20"/>
    </location>
</feature>
<dbReference type="Gene3D" id="4.10.640.10">
    <property type="entry name" value="Ribosomal protein S18"/>
    <property type="match status" value="1"/>
</dbReference>
<dbReference type="GO" id="GO:1990904">
    <property type="term" value="C:ribonucleoprotein complex"/>
    <property type="evidence" value="ECO:0007669"/>
    <property type="project" value="UniProtKB-KW"/>
</dbReference>
<reference evidence="7 8" key="1">
    <citation type="submission" date="2019-09" db="EMBL/GenBank/DDBJ databases">
        <authorList>
            <person name="Cremers G."/>
        </authorList>
    </citation>
    <scope>NUCLEOTIDE SEQUENCE [LARGE SCALE GENOMIC DNA]</scope>
    <source>
        <strain evidence="7">4A</strain>
    </source>
</reference>
<evidence type="ECO:0000256" key="5">
    <source>
        <dbReference type="RuleBase" id="RU003910"/>
    </source>
</evidence>
<evidence type="ECO:0000256" key="6">
    <source>
        <dbReference type="SAM" id="MobiDB-lite"/>
    </source>
</evidence>
<evidence type="ECO:0000256" key="2">
    <source>
        <dbReference type="ARBA" id="ARBA00022980"/>
    </source>
</evidence>
<keyword evidence="8" id="KW-1185">Reference proteome</keyword>
<name>A0A5E6M4P2_9BACT</name>
<dbReference type="AlphaFoldDB" id="A0A5E6M4P2"/>
<evidence type="ECO:0000256" key="3">
    <source>
        <dbReference type="ARBA" id="ARBA00023274"/>
    </source>
</evidence>
<organism evidence="7 8">
    <name type="scientific">Methylacidimicrobium tartarophylax</name>
    <dbReference type="NCBI Taxonomy" id="1041768"/>
    <lineage>
        <taxon>Bacteria</taxon>
        <taxon>Pseudomonadati</taxon>
        <taxon>Verrucomicrobiota</taxon>
        <taxon>Methylacidimicrobium</taxon>
    </lineage>
</organism>
<comment type="similarity">
    <text evidence="1 5">Belongs to the bacterial ribosomal protein bS18 family.</text>
</comment>
<keyword evidence="2 5" id="KW-0689">Ribosomal protein</keyword>
<dbReference type="PANTHER" id="PTHR13479">
    <property type="entry name" value="30S RIBOSOMAL PROTEIN S18"/>
    <property type="match status" value="1"/>
</dbReference>
<evidence type="ECO:0000313" key="8">
    <source>
        <dbReference type="Proteomes" id="UP000334923"/>
    </source>
</evidence>
<feature type="compositionally biased region" description="Basic residues" evidence="6">
    <location>
        <begin position="1"/>
        <end position="12"/>
    </location>
</feature>
<dbReference type="RefSeq" id="WP_142658912.1">
    <property type="nucleotide sequence ID" value="NZ_CABFVA020000001.1"/>
</dbReference>
<dbReference type="InterPro" id="IPR018275">
    <property type="entry name" value="Ribosomal_bS18_CS"/>
</dbReference>
<evidence type="ECO:0000313" key="7">
    <source>
        <dbReference type="EMBL" id="VVM04329.1"/>
    </source>
</evidence>